<name>A0A9N8W6C8_9GLOM</name>
<dbReference type="Proteomes" id="UP000789739">
    <property type="component" value="Unassembled WGS sequence"/>
</dbReference>
<dbReference type="InterPro" id="IPR001584">
    <property type="entry name" value="Integrase_cat-core"/>
</dbReference>
<dbReference type="GO" id="GO:0005634">
    <property type="term" value="C:nucleus"/>
    <property type="evidence" value="ECO:0007669"/>
    <property type="project" value="UniProtKB-ARBA"/>
</dbReference>
<dbReference type="Pfam" id="PF00665">
    <property type="entry name" value="rve"/>
    <property type="match status" value="1"/>
</dbReference>
<proteinExistence type="predicted"/>
<dbReference type="GO" id="GO:0003676">
    <property type="term" value="F:nucleic acid binding"/>
    <property type="evidence" value="ECO:0007669"/>
    <property type="project" value="InterPro"/>
</dbReference>
<dbReference type="SUPFAM" id="SSF53098">
    <property type="entry name" value="Ribonuclease H-like"/>
    <property type="match status" value="1"/>
</dbReference>
<dbReference type="OrthoDB" id="10267344at2759"/>
<dbReference type="PROSITE" id="PS50994">
    <property type="entry name" value="INTEGRASE"/>
    <property type="match status" value="1"/>
</dbReference>
<reference evidence="2" key="1">
    <citation type="submission" date="2021-06" db="EMBL/GenBank/DDBJ databases">
        <authorList>
            <person name="Kallberg Y."/>
            <person name="Tangrot J."/>
            <person name="Rosling A."/>
        </authorList>
    </citation>
    <scope>NUCLEOTIDE SEQUENCE</scope>
    <source>
        <strain evidence="2">BR232B</strain>
    </source>
</reference>
<sequence>MVKLLKVPNTPEDFNNIVSYLQSGVFASKYNTSTKRGNLQKLTDENSQPVKKRLIPTYDKELREALIEKFHVSTSHSNTIKHTLCYTRNTSELPYLYPKCINQKKPPIIASAPLERLQMDLVDLLSFAEHNDGYSYILTMVDVFSHYVWVIPLKDKEESMINKKLARHFSMFGPPTELQSDNGC</sequence>
<evidence type="ECO:0000313" key="3">
    <source>
        <dbReference type="Proteomes" id="UP000789739"/>
    </source>
</evidence>
<dbReference type="PANTHER" id="PTHR46585">
    <property type="entry name" value="INTEGRASE CORE DOMAIN CONTAINING PROTEIN"/>
    <property type="match status" value="1"/>
</dbReference>
<keyword evidence="3" id="KW-1185">Reference proteome</keyword>
<dbReference type="InterPro" id="IPR012337">
    <property type="entry name" value="RNaseH-like_sf"/>
</dbReference>
<gene>
    <name evidence="2" type="ORF">PBRASI_LOCUS1203</name>
</gene>
<protein>
    <submittedName>
        <fullName evidence="2">11816_t:CDS:1</fullName>
    </submittedName>
</protein>
<dbReference type="Gene3D" id="3.30.420.10">
    <property type="entry name" value="Ribonuclease H-like superfamily/Ribonuclease H"/>
    <property type="match status" value="1"/>
</dbReference>
<dbReference type="EMBL" id="CAJVPI010000075">
    <property type="protein sequence ID" value="CAG8473704.1"/>
    <property type="molecule type" value="Genomic_DNA"/>
</dbReference>
<accession>A0A9N8W6C8</accession>
<dbReference type="AlphaFoldDB" id="A0A9N8W6C8"/>
<feature type="domain" description="Integrase catalytic" evidence="1">
    <location>
        <begin position="109"/>
        <end position="184"/>
    </location>
</feature>
<evidence type="ECO:0000259" key="1">
    <source>
        <dbReference type="PROSITE" id="PS50994"/>
    </source>
</evidence>
<evidence type="ECO:0000313" key="2">
    <source>
        <dbReference type="EMBL" id="CAG8473704.1"/>
    </source>
</evidence>
<dbReference type="GO" id="GO:0015074">
    <property type="term" value="P:DNA integration"/>
    <property type="evidence" value="ECO:0007669"/>
    <property type="project" value="InterPro"/>
</dbReference>
<organism evidence="2 3">
    <name type="scientific">Paraglomus brasilianum</name>
    <dbReference type="NCBI Taxonomy" id="144538"/>
    <lineage>
        <taxon>Eukaryota</taxon>
        <taxon>Fungi</taxon>
        <taxon>Fungi incertae sedis</taxon>
        <taxon>Mucoromycota</taxon>
        <taxon>Glomeromycotina</taxon>
        <taxon>Glomeromycetes</taxon>
        <taxon>Paraglomerales</taxon>
        <taxon>Paraglomeraceae</taxon>
        <taxon>Paraglomus</taxon>
    </lineage>
</organism>
<dbReference type="InterPro" id="IPR036397">
    <property type="entry name" value="RNaseH_sf"/>
</dbReference>
<comment type="caution">
    <text evidence="2">The sequence shown here is derived from an EMBL/GenBank/DDBJ whole genome shotgun (WGS) entry which is preliminary data.</text>
</comment>